<evidence type="ECO:0000313" key="9">
    <source>
        <dbReference type="EMBL" id="CAB5109424.1"/>
    </source>
</evidence>
<protein>
    <submittedName>
        <fullName evidence="8">Unannotated protein</fullName>
    </submittedName>
</protein>
<dbReference type="GO" id="GO:0009060">
    <property type="term" value="P:aerobic respiration"/>
    <property type="evidence" value="ECO:0007669"/>
    <property type="project" value="TreeGrafter"/>
</dbReference>
<organism evidence="8">
    <name type="scientific">freshwater metagenome</name>
    <dbReference type="NCBI Taxonomy" id="449393"/>
    <lineage>
        <taxon>unclassified sequences</taxon>
        <taxon>metagenomes</taxon>
        <taxon>ecological metagenomes</taxon>
    </lineage>
</organism>
<name>A0A6J7SV36_9ZZZZ</name>
<dbReference type="InterPro" id="IPR006058">
    <property type="entry name" value="2Fe2S_fd_BS"/>
</dbReference>
<dbReference type="Pfam" id="PF13085">
    <property type="entry name" value="Fer2_3"/>
    <property type="match status" value="1"/>
</dbReference>
<dbReference type="InterPro" id="IPR009051">
    <property type="entry name" value="Helical_ferredxn"/>
</dbReference>
<dbReference type="Gene3D" id="1.10.1060.10">
    <property type="entry name" value="Alpha-helical ferredoxin"/>
    <property type="match status" value="1"/>
</dbReference>
<dbReference type="EMBL" id="CAFBNZ010000002">
    <property type="protein sequence ID" value="CAB4966201.1"/>
    <property type="molecule type" value="Genomic_DNA"/>
</dbReference>
<reference evidence="8" key="1">
    <citation type="submission" date="2020-05" db="EMBL/GenBank/DDBJ databases">
        <authorList>
            <person name="Chiriac C."/>
            <person name="Salcher M."/>
            <person name="Ghai R."/>
            <person name="Kavagutti S V."/>
        </authorList>
    </citation>
    <scope>NUCLEOTIDE SEQUENCE</scope>
</reference>
<dbReference type="SUPFAM" id="SSF46548">
    <property type="entry name" value="alpha-helical ferredoxin"/>
    <property type="match status" value="1"/>
</dbReference>
<dbReference type="NCBIfam" id="NF005746">
    <property type="entry name" value="PRK07570.1"/>
    <property type="match status" value="1"/>
</dbReference>
<dbReference type="GO" id="GO:0009055">
    <property type="term" value="F:electron transfer activity"/>
    <property type="evidence" value="ECO:0007669"/>
    <property type="project" value="InterPro"/>
</dbReference>
<feature type="domain" description="4Fe-4S ferredoxin-type" evidence="2">
    <location>
        <begin position="155"/>
        <end position="184"/>
    </location>
</feature>
<feature type="domain" description="2Fe-2S ferredoxin-type" evidence="1">
    <location>
        <begin position="8"/>
        <end position="108"/>
    </location>
</feature>
<gene>
    <name evidence="3" type="ORF">UFOPK1421_00434</name>
    <name evidence="4" type="ORF">UFOPK1820_00332</name>
    <name evidence="5" type="ORF">UFOPK1960_00137</name>
    <name evidence="6" type="ORF">UFOPK2921_00126</name>
    <name evidence="7" type="ORF">UFOPK3889_00034</name>
    <name evidence="8" type="ORF">UFOPK4275_00066</name>
    <name evidence="9" type="ORF">UFOPK4422_00081</name>
</gene>
<dbReference type="InterPro" id="IPR017900">
    <property type="entry name" value="4Fe4S_Fe_S_CS"/>
</dbReference>
<dbReference type="InterPro" id="IPR001041">
    <property type="entry name" value="2Fe-2S_ferredoxin-type"/>
</dbReference>
<dbReference type="PANTHER" id="PTHR11921:SF41">
    <property type="entry name" value="SUCCINATE DEHYDROGENASE"/>
    <property type="match status" value="1"/>
</dbReference>
<evidence type="ECO:0000313" key="8">
    <source>
        <dbReference type="EMBL" id="CAB5044158.1"/>
    </source>
</evidence>
<dbReference type="EMBL" id="CAEZUK010000035">
    <property type="protein sequence ID" value="CAB4594476.1"/>
    <property type="molecule type" value="Genomic_DNA"/>
</dbReference>
<dbReference type="EMBL" id="CAEZVL010000009">
    <property type="protein sequence ID" value="CAB4622700.1"/>
    <property type="molecule type" value="Genomic_DNA"/>
</dbReference>
<proteinExistence type="predicted"/>
<sequence>MSNHLKNLKLKIWRQSGPTDSGHFENYVMDEISDEASFLEMLDVLNEGLIGENKLPVVFDHDCREGICGTCSLMINGQAHGPERSTATCQLHMRKFKSGDEIVIEPWRASAFPIIKDLMVDRSAFDRIIESGGFITAPTGGAPDANLIPIPKTVADAAMDASQCIGCGACVAACPNGAANLFTGAKIAHLNLLPQGQAERFKRTEAMVETMDEYFGSCTNHGECEAACPKEISIDVIALMNKDYRKSKLKNRKEISRT</sequence>
<evidence type="ECO:0000313" key="5">
    <source>
        <dbReference type="EMBL" id="CAB4622700.1"/>
    </source>
</evidence>
<evidence type="ECO:0000259" key="2">
    <source>
        <dbReference type="PROSITE" id="PS51379"/>
    </source>
</evidence>
<dbReference type="PROSITE" id="PS51085">
    <property type="entry name" value="2FE2S_FER_2"/>
    <property type="match status" value="1"/>
</dbReference>
<evidence type="ECO:0000259" key="1">
    <source>
        <dbReference type="PROSITE" id="PS51085"/>
    </source>
</evidence>
<dbReference type="EMBL" id="CAEZSL010000033">
    <property type="protein sequence ID" value="CAB4537188.1"/>
    <property type="molecule type" value="Genomic_DNA"/>
</dbReference>
<evidence type="ECO:0000313" key="6">
    <source>
        <dbReference type="EMBL" id="CAB4768459.1"/>
    </source>
</evidence>
<accession>A0A6J7SV36</accession>
<dbReference type="EMBL" id="CAEZZV010000009">
    <property type="protein sequence ID" value="CAB4768459.1"/>
    <property type="molecule type" value="Genomic_DNA"/>
</dbReference>
<evidence type="ECO:0000313" key="3">
    <source>
        <dbReference type="EMBL" id="CAB4537188.1"/>
    </source>
</evidence>
<dbReference type="Pfam" id="PF13183">
    <property type="entry name" value="Fer4_8"/>
    <property type="match status" value="1"/>
</dbReference>
<dbReference type="InterPro" id="IPR025192">
    <property type="entry name" value="Succ_DH/fum_Rdtase_N"/>
</dbReference>
<dbReference type="PROSITE" id="PS00197">
    <property type="entry name" value="2FE2S_FER_1"/>
    <property type="match status" value="1"/>
</dbReference>
<dbReference type="GO" id="GO:0022904">
    <property type="term" value="P:respiratory electron transport chain"/>
    <property type="evidence" value="ECO:0007669"/>
    <property type="project" value="TreeGrafter"/>
</dbReference>
<dbReference type="GO" id="GO:0051537">
    <property type="term" value="F:2 iron, 2 sulfur cluster binding"/>
    <property type="evidence" value="ECO:0007669"/>
    <property type="project" value="InterPro"/>
</dbReference>
<dbReference type="PROSITE" id="PS51379">
    <property type="entry name" value="4FE4S_FER_2"/>
    <property type="match status" value="1"/>
</dbReference>
<dbReference type="SUPFAM" id="SSF54292">
    <property type="entry name" value="2Fe-2S ferredoxin-like"/>
    <property type="match status" value="1"/>
</dbReference>
<dbReference type="EMBL" id="CAFBQJ010000005">
    <property type="protein sequence ID" value="CAB5044158.1"/>
    <property type="molecule type" value="Genomic_DNA"/>
</dbReference>
<dbReference type="InterPro" id="IPR012675">
    <property type="entry name" value="Beta-grasp_dom_sf"/>
</dbReference>
<dbReference type="InterPro" id="IPR050573">
    <property type="entry name" value="SDH/FRD_Iron-Sulfur"/>
</dbReference>
<dbReference type="PROSITE" id="PS00198">
    <property type="entry name" value="4FE4S_FER_1"/>
    <property type="match status" value="1"/>
</dbReference>
<evidence type="ECO:0000313" key="7">
    <source>
        <dbReference type="EMBL" id="CAB4966201.1"/>
    </source>
</evidence>
<evidence type="ECO:0000313" key="4">
    <source>
        <dbReference type="EMBL" id="CAB4594476.1"/>
    </source>
</evidence>
<dbReference type="Gene3D" id="3.10.20.30">
    <property type="match status" value="1"/>
</dbReference>
<dbReference type="InterPro" id="IPR017896">
    <property type="entry name" value="4Fe4S_Fe-S-bd"/>
</dbReference>
<dbReference type="PANTHER" id="PTHR11921">
    <property type="entry name" value="SUCCINATE DEHYDROGENASE IRON-SULFUR PROTEIN"/>
    <property type="match status" value="1"/>
</dbReference>
<dbReference type="InterPro" id="IPR036010">
    <property type="entry name" value="2Fe-2S_ferredoxin-like_sf"/>
</dbReference>
<dbReference type="EMBL" id="CAFBRX010000004">
    <property type="protein sequence ID" value="CAB5109424.1"/>
    <property type="molecule type" value="Genomic_DNA"/>
</dbReference>
<dbReference type="AlphaFoldDB" id="A0A6J7SV36"/>